<evidence type="ECO:0000313" key="1">
    <source>
        <dbReference type="EMBL" id="KAK4442434.1"/>
    </source>
</evidence>
<organism evidence="1 2">
    <name type="scientific">Podospora aff. communis PSN243</name>
    <dbReference type="NCBI Taxonomy" id="3040156"/>
    <lineage>
        <taxon>Eukaryota</taxon>
        <taxon>Fungi</taxon>
        <taxon>Dikarya</taxon>
        <taxon>Ascomycota</taxon>
        <taxon>Pezizomycotina</taxon>
        <taxon>Sordariomycetes</taxon>
        <taxon>Sordariomycetidae</taxon>
        <taxon>Sordariales</taxon>
        <taxon>Podosporaceae</taxon>
        <taxon>Podospora</taxon>
    </lineage>
</organism>
<comment type="caution">
    <text evidence="1">The sequence shown here is derived from an EMBL/GenBank/DDBJ whole genome shotgun (WGS) entry which is preliminary data.</text>
</comment>
<keyword evidence="2" id="KW-1185">Reference proteome</keyword>
<reference evidence="1" key="2">
    <citation type="submission" date="2023-05" db="EMBL/GenBank/DDBJ databases">
        <authorList>
            <consortium name="Lawrence Berkeley National Laboratory"/>
            <person name="Steindorff A."/>
            <person name="Hensen N."/>
            <person name="Bonometti L."/>
            <person name="Westerberg I."/>
            <person name="Brannstrom I.O."/>
            <person name="Guillou S."/>
            <person name="Cros-Aarteil S."/>
            <person name="Calhoun S."/>
            <person name="Haridas S."/>
            <person name="Kuo A."/>
            <person name="Mondo S."/>
            <person name="Pangilinan J."/>
            <person name="Riley R."/>
            <person name="Labutti K."/>
            <person name="Andreopoulos B."/>
            <person name="Lipzen A."/>
            <person name="Chen C."/>
            <person name="Yanf M."/>
            <person name="Daum C."/>
            <person name="Ng V."/>
            <person name="Clum A."/>
            <person name="Ohm R."/>
            <person name="Martin F."/>
            <person name="Silar P."/>
            <person name="Natvig D."/>
            <person name="Lalanne C."/>
            <person name="Gautier V."/>
            <person name="Ament-Velasquez S.L."/>
            <person name="Kruys A."/>
            <person name="Hutchinson M.I."/>
            <person name="Powell A.J."/>
            <person name="Barry K."/>
            <person name="Miller A.N."/>
            <person name="Grigoriev I.V."/>
            <person name="Debuchy R."/>
            <person name="Gladieux P."/>
            <person name="Thoren M.H."/>
            <person name="Johannesson H."/>
        </authorList>
    </citation>
    <scope>NUCLEOTIDE SEQUENCE</scope>
    <source>
        <strain evidence="1">PSN243</strain>
    </source>
</reference>
<dbReference type="Proteomes" id="UP001321760">
    <property type="component" value="Unassembled WGS sequence"/>
</dbReference>
<reference evidence="1" key="1">
    <citation type="journal article" date="2023" name="Mol. Phylogenet. Evol.">
        <title>Genome-scale phylogeny and comparative genomics of the fungal order Sordariales.</title>
        <authorList>
            <person name="Hensen N."/>
            <person name="Bonometti L."/>
            <person name="Westerberg I."/>
            <person name="Brannstrom I.O."/>
            <person name="Guillou S."/>
            <person name="Cros-Aarteil S."/>
            <person name="Calhoun S."/>
            <person name="Haridas S."/>
            <person name="Kuo A."/>
            <person name="Mondo S."/>
            <person name="Pangilinan J."/>
            <person name="Riley R."/>
            <person name="LaButti K."/>
            <person name="Andreopoulos B."/>
            <person name="Lipzen A."/>
            <person name="Chen C."/>
            <person name="Yan M."/>
            <person name="Daum C."/>
            <person name="Ng V."/>
            <person name="Clum A."/>
            <person name="Steindorff A."/>
            <person name="Ohm R.A."/>
            <person name="Martin F."/>
            <person name="Silar P."/>
            <person name="Natvig D.O."/>
            <person name="Lalanne C."/>
            <person name="Gautier V."/>
            <person name="Ament-Velasquez S.L."/>
            <person name="Kruys A."/>
            <person name="Hutchinson M.I."/>
            <person name="Powell A.J."/>
            <person name="Barry K."/>
            <person name="Miller A.N."/>
            <person name="Grigoriev I.V."/>
            <person name="Debuchy R."/>
            <person name="Gladieux P."/>
            <person name="Hiltunen Thoren M."/>
            <person name="Johannesson H."/>
        </authorList>
    </citation>
    <scope>NUCLEOTIDE SEQUENCE</scope>
    <source>
        <strain evidence="1">PSN243</strain>
    </source>
</reference>
<name>A0AAV9G287_9PEZI</name>
<proteinExistence type="predicted"/>
<sequence>MSRKRCQWTWRFASQCPRLALLRIQAQRGRTGTVLRAAGLEVVVKAVILGGVVHGLVFASSRAAPEGSAIKEVGFGRVDHILVCDNGRDRRIFVILMPLHQTGTRQKNLDLFLMEDSQGAIIVGIPAIDPVRLS</sequence>
<dbReference type="EMBL" id="MU866017">
    <property type="protein sequence ID" value="KAK4442434.1"/>
    <property type="molecule type" value="Genomic_DNA"/>
</dbReference>
<accession>A0AAV9G287</accession>
<gene>
    <name evidence="1" type="ORF">QBC34DRAFT_499700</name>
</gene>
<dbReference type="AlphaFoldDB" id="A0AAV9G287"/>
<evidence type="ECO:0000313" key="2">
    <source>
        <dbReference type="Proteomes" id="UP001321760"/>
    </source>
</evidence>
<protein>
    <submittedName>
        <fullName evidence="1">Uncharacterized protein</fullName>
    </submittedName>
</protein>